<evidence type="ECO:0000256" key="1">
    <source>
        <dbReference type="ARBA" id="ARBA00004651"/>
    </source>
</evidence>
<evidence type="ECO:0000256" key="9">
    <source>
        <dbReference type="SAM" id="Phobius"/>
    </source>
</evidence>
<evidence type="ECO:0000256" key="6">
    <source>
        <dbReference type="ARBA" id="ARBA00022989"/>
    </source>
</evidence>
<keyword evidence="7" id="KW-0406">Ion transport</keyword>
<feature type="transmembrane region" description="Helical" evidence="9">
    <location>
        <begin position="312"/>
        <end position="334"/>
    </location>
</feature>
<dbReference type="PANTHER" id="PTHR32024:SF2">
    <property type="entry name" value="TRK SYSTEM POTASSIUM UPTAKE PROTEIN TRKG-RELATED"/>
    <property type="match status" value="1"/>
</dbReference>
<dbReference type="OrthoDB" id="7818483at2"/>
<sequence>MRHMLALPLFLLISGLVSVSMWVPATVALSLNEFHDARSFFYSGLAGLVATGLVAVAMAGQKHNRSALRQLLGLLGVFAGLPLLLAVPFYEAVQSTTYLNAYFEMVSSLTTTGATLYEAARLSAAEHLWRAQVGWMGGLLMWIAAAAILAPLTLGGFEVTASGEPGQSLASGAAHADYADPAKRVLRSTHALVPIYSGLTLALWIMLLMAGDPPLVAISHAMSVMSTSGISPIGGLTAAPSGMVGEAILFCFMFFALSRLTFSSDTGRMAQTRLRQDPEFRMGLAIVVGVPVLLFLRHFLASFEVGSEQDVLAGLRAFWGSVFTVLSFLSTTGFVSADWAEAQTWSGLSTPGVILMGLAVIGGGVATTAGGVKLLRVFALYLNGVREMEKMIHPSSMPRHGAISRRIRREGGFIAWVFFMMFAMTISGLTLALAFFGVGFEESILLSVASLTNTGPLIAAAADVSINISALPDAPKMVVALAMVLGRLEMLAIVVMLTPDLWRN</sequence>
<keyword evidence="3" id="KW-0813">Transport</keyword>
<reference evidence="11" key="1">
    <citation type="submission" date="2018-03" db="EMBL/GenBank/DDBJ databases">
        <authorList>
            <person name="Rodrigo-Torres L."/>
            <person name="Arahal R. D."/>
            <person name="Lucena T."/>
        </authorList>
    </citation>
    <scope>NUCLEOTIDE SEQUENCE [LARGE SCALE GENOMIC DNA]</scope>
    <source>
        <strain evidence="11">CECT 8871</strain>
    </source>
</reference>
<dbReference type="GO" id="GO:0030001">
    <property type="term" value="P:metal ion transport"/>
    <property type="evidence" value="ECO:0007669"/>
    <property type="project" value="UniProtKB-ARBA"/>
</dbReference>
<protein>
    <submittedName>
        <fullName evidence="10">Trk system potassium uptake protein TrkH</fullName>
    </submittedName>
</protein>
<feature type="transmembrane region" description="Helical" evidence="9">
    <location>
        <begin position="354"/>
        <end position="382"/>
    </location>
</feature>
<feature type="transmembrane region" description="Helical" evidence="9">
    <location>
        <begin position="40"/>
        <end position="59"/>
    </location>
</feature>
<dbReference type="RefSeq" id="WP_108886274.1">
    <property type="nucleotide sequence ID" value="NZ_OMOJ01000004.1"/>
</dbReference>
<keyword evidence="8 9" id="KW-0472">Membrane</keyword>
<accession>A0A2R8AWZ6</accession>
<comment type="similarity">
    <text evidence="2">Belongs to the TrkH potassium transport family.</text>
</comment>
<proteinExistence type="inferred from homology"/>
<feature type="transmembrane region" description="Helical" evidence="9">
    <location>
        <begin position="243"/>
        <end position="262"/>
    </location>
</feature>
<feature type="transmembrane region" description="Helical" evidence="9">
    <location>
        <begin position="282"/>
        <end position="300"/>
    </location>
</feature>
<evidence type="ECO:0000256" key="4">
    <source>
        <dbReference type="ARBA" id="ARBA00022475"/>
    </source>
</evidence>
<feature type="transmembrane region" description="Helical" evidence="9">
    <location>
        <begin position="191"/>
        <end position="211"/>
    </location>
</feature>
<dbReference type="Pfam" id="PF02386">
    <property type="entry name" value="TrkH"/>
    <property type="match status" value="1"/>
</dbReference>
<feature type="transmembrane region" description="Helical" evidence="9">
    <location>
        <begin position="133"/>
        <end position="154"/>
    </location>
</feature>
<dbReference type="InterPro" id="IPR003445">
    <property type="entry name" value="Cat_transpt"/>
</dbReference>
<keyword evidence="6 9" id="KW-1133">Transmembrane helix</keyword>
<keyword evidence="4" id="KW-1003">Cell membrane</keyword>
<name>A0A2R8AWZ6_9RHOB</name>
<evidence type="ECO:0000256" key="2">
    <source>
        <dbReference type="ARBA" id="ARBA00009137"/>
    </source>
</evidence>
<feature type="transmembrane region" description="Helical" evidence="9">
    <location>
        <begin position="478"/>
        <end position="498"/>
    </location>
</feature>
<evidence type="ECO:0000256" key="5">
    <source>
        <dbReference type="ARBA" id="ARBA00022692"/>
    </source>
</evidence>
<feature type="transmembrane region" description="Helical" evidence="9">
    <location>
        <begin position="444"/>
        <end position="466"/>
    </location>
</feature>
<dbReference type="PANTHER" id="PTHR32024">
    <property type="entry name" value="TRK SYSTEM POTASSIUM UPTAKE PROTEIN TRKG-RELATED"/>
    <property type="match status" value="1"/>
</dbReference>
<dbReference type="EMBL" id="OMOJ01000004">
    <property type="protein sequence ID" value="SPF80409.1"/>
    <property type="molecule type" value="Genomic_DNA"/>
</dbReference>
<dbReference type="AlphaFoldDB" id="A0A2R8AWZ6"/>
<dbReference type="GO" id="GO:0005886">
    <property type="term" value="C:plasma membrane"/>
    <property type="evidence" value="ECO:0007669"/>
    <property type="project" value="UniProtKB-SubCell"/>
</dbReference>
<feature type="transmembrane region" description="Helical" evidence="9">
    <location>
        <begin position="71"/>
        <end position="90"/>
    </location>
</feature>
<evidence type="ECO:0000256" key="3">
    <source>
        <dbReference type="ARBA" id="ARBA00022448"/>
    </source>
</evidence>
<evidence type="ECO:0000256" key="7">
    <source>
        <dbReference type="ARBA" id="ARBA00023065"/>
    </source>
</evidence>
<dbReference type="GO" id="GO:0008324">
    <property type="term" value="F:monoatomic cation transmembrane transporter activity"/>
    <property type="evidence" value="ECO:0007669"/>
    <property type="project" value="InterPro"/>
</dbReference>
<organism evidence="10 11">
    <name type="scientific">Pseudoprimorskyibacter insulae</name>
    <dbReference type="NCBI Taxonomy" id="1695997"/>
    <lineage>
        <taxon>Bacteria</taxon>
        <taxon>Pseudomonadati</taxon>
        <taxon>Pseudomonadota</taxon>
        <taxon>Alphaproteobacteria</taxon>
        <taxon>Rhodobacterales</taxon>
        <taxon>Paracoccaceae</taxon>
        <taxon>Pseudoprimorskyibacter</taxon>
    </lineage>
</organism>
<dbReference type="Proteomes" id="UP000244904">
    <property type="component" value="Unassembled WGS sequence"/>
</dbReference>
<comment type="subcellular location">
    <subcellularLocation>
        <location evidence="1">Cell membrane</location>
        <topology evidence="1">Multi-pass membrane protein</topology>
    </subcellularLocation>
</comment>
<keyword evidence="5 9" id="KW-0812">Transmembrane</keyword>
<feature type="transmembrane region" description="Helical" evidence="9">
    <location>
        <begin position="413"/>
        <end position="438"/>
    </location>
</feature>
<keyword evidence="11" id="KW-1185">Reference proteome</keyword>
<evidence type="ECO:0000256" key="8">
    <source>
        <dbReference type="ARBA" id="ARBA00023136"/>
    </source>
</evidence>
<evidence type="ECO:0000313" key="11">
    <source>
        <dbReference type="Proteomes" id="UP000244904"/>
    </source>
</evidence>
<evidence type="ECO:0000313" key="10">
    <source>
        <dbReference type="EMBL" id="SPF80409.1"/>
    </source>
</evidence>
<gene>
    <name evidence="10" type="primary">trkH</name>
    <name evidence="10" type="ORF">PRI8871_02215</name>
</gene>